<evidence type="ECO:0000256" key="1">
    <source>
        <dbReference type="SAM" id="MobiDB-lite"/>
    </source>
</evidence>
<evidence type="ECO:0000259" key="2">
    <source>
        <dbReference type="Pfam" id="PF04073"/>
    </source>
</evidence>
<dbReference type="Proteomes" id="UP000266906">
    <property type="component" value="Unassembled WGS sequence"/>
</dbReference>
<dbReference type="GO" id="GO:0002161">
    <property type="term" value="F:aminoacyl-tRNA deacylase activity"/>
    <property type="evidence" value="ECO:0007669"/>
    <property type="project" value="InterPro"/>
</dbReference>
<dbReference type="Pfam" id="PF04073">
    <property type="entry name" value="tRNA_edit"/>
    <property type="match status" value="1"/>
</dbReference>
<gene>
    <name evidence="3" type="ORF">EDD38_1326</name>
</gene>
<feature type="domain" description="YbaK/aminoacyl-tRNA synthetase-associated" evidence="2">
    <location>
        <begin position="56"/>
        <end position="171"/>
    </location>
</feature>
<feature type="compositionally biased region" description="Low complexity" evidence="1">
    <location>
        <begin position="7"/>
        <end position="19"/>
    </location>
</feature>
<dbReference type="EMBL" id="RKQG01000001">
    <property type="protein sequence ID" value="RPE33047.1"/>
    <property type="molecule type" value="Genomic_DNA"/>
</dbReference>
<accession>A0A3N4RX68</accession>
<organism evidence="3 4">
    <name type="scientific">Kitasatospora cineracea</name>
    <dbReference type="NCBI Taxonomy" id="88074"/>
    <lineage>
        <taxon>Bacteria</taxon>
        <taxon>Bacillati</taxon>
        <taxon>Actinomycetota</taxon>
        <taxon>Actinomycetes</taxon>
        <taxon>Kitasatosporales</taxon>
        <taxon>Streptomycetaceae</taxon>
        <taxon>Kitasatospora</taxon>
    </lineage>
</organism>
<dbReference type="RefSeq" id="WP_123817591.1">
    <property type="nucleotide sequence ID" value="NZ_JBEYIY010000019.1"/>
</dbReference>
<keyword evidence="4" id="KW-1185">Reference proteome</keyword>
<feature type="region of interest" description="Disordered" evidence="1">
    <location>
        <begin position="180"/>
        <end position="202"/>
    </location>
</feature>
<feature type="compositionally biased region" description="Pro residues" evidence="1">
    <location>
        <begin position="186"/>
        <end position="202"/>
    </location>
</feature>
<dbReference type="SUPFAM" id="SSF55826">
    <property type="entry name" value="YbaK/ProRS associated domain"/>
    <property type="match status" value="1"/>
</dbReference>
<sequence>MTEATALLPRPARPDGGPAPADPAGPPPAEALLGRLLAGTPHRVIDHPPEGRTDLASALRGHTQAQAAKCIVVRVKLTGRTVRYGLAVVRGDDRVDLDAVRRALGGNRAGFADRATAERITGCVSGAVVPFAFHPDLHLLADPDLLDQEEIYFNAARLDRSVAMSPALYRRLAAPRIERIAERPDPVPPGTYHPPPGAKTDR</sequence>
<dbReference type="Gene3D" id="3.90.960.10">
    <property type="entry name" value="YbaK/aminoacyl-tRNA synthetase-associated domain"/>
    <property type="match status" value="1"/>
</dbReference>
<evidence type="ECO:0000313" key="3">
    <source>
        <dbReference type="EMBL" id="RPE33047.1"/>
    </source>
</evidence>
<name>A0A3N4RX68_9ACTN</name>
<comment type="caution">
    <text evidence="3">The sequence shown here is derived from an EMBL/GenBank/DDBJ whole genome shotgun (WGS) entry which is preliminary data.</text>
</comment>
<feature type="compositionally biased region" description="Pro residues" evidence="1">
    <location>
        <begin position="20"/>
        <end position="29"/>
    </location>
</feature>
<protein>
    <submittedName>
        <fullName evidence="3">Ala-tRNA(Pro) deacylase</fullName>
    </submittedName>
</protein>
<feature type="region of interest" description="Disordered" evidence="1">
    <location>
        <begin position="1"/>
        <end position="29"/>
    </location>
</feature>
<evidence type="ECO:0000313" key="4">
    <source>
        <dbReference type="Proteomes" id="UP000266906"/>
    </source>
</evidence>
<dbReference type="AlphaFoldDB" id="A0A3N4RX68"/>
<dbReference type="InterPro" id="IPR036754">
    <property type="entry name" value="YbaK/aa-tRNA-synt-asso_dom_sf"/>
</dbReference>
<reference evidence="3 4" key="1">
    <citation type="submission" date="2018-11" db="EMBL/GenBank/DDBJ databases">
        <title>Sequencing the genomes of 1000 actinobacteria strains.</title>
        <authorList>
            <person name="Klenk H.-P."/>
        </authorList>
    </citation>
    <scope>NUCLEOTIDE SEQUENCE [LARGE SCALE GENOMIC DNA]</scope>
    <source>
        <strain evidence="3 4">DSM 44781</strain>
    </source>
</reference>
<proteinExistence type="predicted"/>
<dbReference type="InterPro" id="IPR007214">
    <property type="entry name" value="YbaK/aa-tRNA-synth-assoc-dom"/>
</dbReference>